<keyword evidence="1" id="KW-0732">Signal</keyword>
<dbReference type="Proteomes" id="UP000444318">
    <property type="component" value="Unassembled WGS sequence"/>
</dbReference>
<name>A0A843SN36_9BURK</name>
<dbReference type="InterPro" id="IPR033900">
    <property type="entry name" value="Gram_neg_porin_domain"/>
</dbReference>
<protein>
    <submittedName>
        <fullName evidence="3">Porin</fullName>
    </submittedName>
</protein>
<dbReference type="EMBL" id="WHUF01000006">
    <property type="protein sequence ID" value="MQA22237.1"/>
    <property type="molecule type" value="Genomic_DNA"/>
</dbReference>
<evidence type="ECO:0000313" key="4">
    <source>
        <dbReference type="Proteomes" id="UP000444318"/>
    </source>
</evidence>
<dbReference type="GO" id="GO:0015288">
    <property type="term" value="F:porin activity"/>
    <property type="evidence" value="ECO:0007669"/>
    <property type="project" value="InterPro"/>
</dbReference>
<evidence type="ECO:0000256" key="1">
    <source>
        <dbReference type="SAM" id="SignalP"/>
    </source>
</evidence>
<dbReference type="RefSeq" id="WP_152807709.1">
    <property type="nucleotide sequence ID" value="NZ_WHUF01000006.1"/>
</dbReference>
<reference evidence="3 4" key="1">
    <citation type="submission" date="2019-10" db="EMBL/GenBank/DDBJ databases">
        <title>Two novel species isolated from a subtropical stream in China.</title>
        <authorList>
            <person name="Lu H."/>
        </authorList>
    </citation>
    <scope>NUCLEOTIDE SEQUENCE [LARGE SCALE GENOMIC DNA]</scope>
    <source>
        <strain evidence="3 4">FT103W</strain>
    </source>
</reference>
<gene>
    <name evidence="3" type="ORF">GEV01_22230</name>
</gene>
<dbReference type="GO" id="GO:0016020">
    <property type="term" value="C:membrane"/>
    <property type="evidence" value="ECO:0007669"/>
    <property type="project" value="InterPro"/>
</dbReference>
<dbReference type="AlphaFoldDB" id="A0A843SN36"/>
<accession>A0A843SN36</accession>
<keyword evidence="4" id="KW-1185">Reference proteome</keyword>
<feature type="signal peptide" evidence="1">
    <location>
        <begin position="1"/>
        <end position="26"/>
    </location>
</feature>
<dbReference type="Gene3D" id="2.40.160.10">
    <property type="entry name" value="Porin"/>
    <property type="match status" value="1"/>
</dbReference>
<comment type="caution">
    <text evidence="3">The sequence shown here is derived from an EMBL/GenBank/DDBJ whole genome shotgun (WGS) entry which is preliminary data.</text>
</comment>
<proteinExistence type="predicted"/>
<dbReference type="Pfam" id="PF13609">
    <property type="entry name" value="Porin_4"/>
    <property type="match status" value="1"/>
</dbReference>
<dbReference type="SUPFAM" id="SSF56935">
    <property type="entry name" value="Porins"/>
    <property type="match status" value="1"/>
</dbReference>
<feature type="chain" id="PRO_5032374649" evidence="1">
    <location>
        <begin position="27"/>
        <end position="369"/>
    </location>
</feature>
<sequence>MHATSHLKPVTLLALLGWACALPARAAEPPADPVQPLWSLNGFGTVGLAHSDQHAGDYVFDNLQPSGTGRNRQWTGDVDSRIGLQLTANFTPQLSGVVQLVSEYRSNNRYQPLISWANLKYALTPDLSVRVGRIGLASFMASDSRRVGYSNMTARPPIEVYRLLALKESDGVDASYRTHFSGFSNTTSILYGKRTVTNTRGIDVHSTAVMGVFDTLERGPLIVHAAYQQRDVDNQNPPRGRFMSLGAAWDPGPWFVSGEWVRVSNYDGKRVQALREAWYVNGGMRFGTLAPYVTLSELRPLTDTGNIPVAQRTYAAGLRWDAARNVDFKLQWDQLHLGSNSYGTLQNVVAGTPRGGHVNVVSVLADFLY</sequence>
<dbReference type="InterPro" id="IPR023614">
    <property type="entry name" value="Porin_dom_sf"/>
</dbReference>
<organism evidence="3 4">
    <name type="scientific">Rugamonas rivuli</name>
    <dbReference type="NCBI Taxonomy" id="2743358"/>
    <lineage>
        <taxon>Bacteria</taxon>
        <taxon>Pseudomonadati</taxon>
        <taxon>Pseudomonadota</taxon>
        <taxon>Betaproteobacteria</taxon>
        <taxon>Burkholderiales</taxon>
        <taxon>Oxalobacteraceae</taxon>
        <taxon>Telluria group</taxon>
        <taxon>Rugamonas</taxon>
    </lineage>
</organism>
<evidence type="ECO:0000313" key="3">
    <source>
        <dbReference type="EMBL" id="MQA22237.1"/>
    </source>
</evidence>
<evidence type="ECO:0000259" key="2">
    <source>
        <dbReference type="Pfam" id="PF13609"/>
    </source>
</evidence>
<feature type="domain" description="Porin" evidence="2">
    <location>
        <begin position="14"/>
        <end position="330"/>
    </location>
</feature>